<name>A0A1H0GBT2_9ACTN</name>
<keyword evidence="2" id="KW-0812">Transmembrane</keyword>
<dbReference type="EMBL" id="FNIE01000007">
    <property type="protein sequence ID" value="SDO04330.1"/>
    <property type="molecule type" value="Genomic_DNA"/>
</dbReference>
<gene>
    <name evidence="3" type="ORF">SAMN05216259_10762</name>
</gene>
<feature type="transmembrane region" description="Helical" evidence="2">
    <location>
        <begin position="7"/>
        <end position="27"/>
    </location>
</feature>
<reference evidence="3 4" key="1">
    <citation type="submission" date="2016-10" db="EMBL/GenBank/DDBJ databases">
        <authorList>
            <person name="de Groot N.N."/>
        </authorList>
    </citation>
    <scope>NUCLEOTIDE SEQUENCE [LARGE SCALE GENOMIC DNA]</scope>
    <source>
        <strain evidence="3 4">CGMCC 4.2022</strain>
    </source>
</reference>
<keyword evidence="4" id="KW-1185">Reference proteome</keyword>
<dbReference type="STRING" id="310781.SAMN05216259_10762"/>
<evidence type="ECO:0000313" key="3">
    <source>
        <dbReference type="EMBL" id="SDO04330.1"/>
    </source>
</evidence>
<dbReference type="AlphaFoldDB" id="A0A1H0GBT2"/>
<sequence>MPRPTTLQVACGCATVVLSTLAVLLLADVRSGGPVVAVAAACLVLGLAVAAAVGRGSRRVPALAAGAATPAGTTVAARPATASRPAAARSARARARAERVREHSLRG</sequence>
<organism evidence="3 4">
    <name type="scientific">Actinacidiphila guanduensis</name>
    <dbReference type="NCBI Taxonomy" id="310781"/>
    <lineage>
        <taxon>Bacteria</taxon>
        <taxon>Bacillati</taxon>
        <taxon>Actinomycetota</taxon>
        <taxon>Actinomycetes</taxon>
        <taxon>Kitasatosporales</taxon>
        <taxon>Streptomycetaceae</taxon>
        <taxon>Actinacidiphila</taxon>
    </lineage>
</organism>
<dbReference type="RefSeq" id="WP_093785279.1">
    <property type="nucleotide sequence ID" value="NZ_FNIE01000007.1"/>
</dbReference>
<protein>
    <submittedName>
        <fullName evidence="3">Uncharacterized protein</fullName>
    </submittedName>
</protein>
<evidence type="ECO:0000313" key="4">
    <source>
        <dbReference type="Proteomes" id="UP000199341"/>
    </source>
</evidence>
<keyword evidence="2" id="KW-1133">Transmembrane helix</keyword>
<dbReference type="Proteomes" id="UP000199341">
    <property type="component" value="Unassembled WGS sequence"/>
</dbReference>
<keyword evidence="2" id="KW-0472">Membrane</keyword>
<evidence type="ECO:0000256" key="2">
    <source>
        <dbReference type="SAM" id="Phobius"/>
    </source>
</evidence>
<feature type="compositionally biased region" description="Basic and acidic residues" evidence="1">
    <location>
        <begin position="95"/>
        <end position="107"/>
    </location>
</feature>
<feature type="compositionally biased region" description="Low complexity" evidence="1">
    <location>
        <begin position="74"/>
        <end position="90"/>
    </location>
</feature>
<feature type="transmembrane region" description="Helical" evidence="2">
    <location>
        <begin position="33"/>
        <end position="53"/>
    </location>
</feature>
<feature type="region of interest" description="Disordered" evidence="1">
    <location>
        <begin position="74"/>
        <end position="107"/>
    </location>
</feature>
<evidence type="ECO:0000256" key="1">
    <source>
        <dbReference type="SAM" id="MobiDB-lite"/>
    </source>
</evidence>
<proteinExistence type="predicted"/>
<accession>A0A1H0GBT2</accession>